<protein>
    <submittedName>
        <fullName evidence="2">DoxX-like family protein</fullName>
    </submittedName>
</protein>
<comment type="caution">
    <text evidence="2">The sequence shown here is derived from an EMBL/GenBank/DDBJ whole genome shotgun (WGS) entry which is preliminary data.</text>
</comment>
<name>A0ABW7FUG6_9BURK</name>
<accession>A0ABW7FUG6</accession>
<proteinExistence type="predicted"/>
<dbReference type="EMBL" id="JBIGHZ010000002">
    <property type="protein sequence ID" value="MFG6447967.1"/>
    <property type="molecule type" value="Genomic_DNA"/>
</dbReference>
<evidence type="ECO:0000313" key="3">
    <source>
        <dbReference type="Proteomes" id="UP001606099"/>
    </source>
</evidence>
<keyword evidence="3" id="KW-1185">Reference proteome</keyword>
<keyword evidence="1" id="KW-0472">Membrane</keyword>
<keyword evidence="1" id="KW-0812">Transmembrane</keyword>
<keyword evidence="1" id="KW-1133">Transmembrane helix</keyword>
<dbReference type="Proteomes" id="UP001606099">
    <property type="component" value="Unassembled WGS sequence"/>
</dbReference>
<dbReference type="RefSeq" id="WP_394459812.1">
    <property type="nucleotide sequence ID" value="NZ_JBIGHZ010000002.1"/>
</dbReference>
<dbReference type="InterPro" id="IPR025695">
    <property type="entry name" value="DoxX-like"/>
</dbReference>
<organism evidence="2 3">
    <name type="scientific">Roseateles rivi</name>
    <dbReference type="NCBI Taxonomy" id="3299028"/>
    <lineage>
        <taxon>Bacteria</taxon>
        <taxon>Pseudomonadati</taxon>
        <taxon>Pseudomonadota</taxon>
        <taxon>Betaproteobacteria</taxon>
        <taxon>Burkholderiales</taxon>
        <taxon>Sphaerotilaceae</taxon>
        <taxon>Roseateles</taxon>
    </lineage>
</organism>
<feature type="transmembrane region" description="Helical" evidence="1">
    <location>
        <begin position="72"/>
        <end position="95"/>
    </location>
</feature>
<gene>
    <name evidence="2" type="ORF">ACG0Z6_06860</name>
</gene>
<evidence type="ECO:0000256" key="1">
    <source>
        <dbReference type="SAM" id="Phobius"/>
    </source>
</evidence>
<feature type="transmembrane region" description="Helical" evidence="1">
    <location>
        <begin position="46"/>
        <end position="65"/>
    </location>
</feature>
<evidence type="ECO:0000313" key="2">
    <source>
        <dbReference type="EMBL" id="MFG6447967.1"/>
    </source>
</evidence>
<dbReference type="Pfam" id="PF13781">
    <property type="entry name" value="DoxX_3"/>
    <property type="match status" value="1"/>
</dbReference>
<reference evidence="2 3" key="1">
    <citation type="submission" date="2024-08" db="EMBL/GenBank/DDBJ databases">
        <authorList>
            <person name="Lu H."/>
        </authorList>
    </citation>
    <scope>NUCLEOTIDE SEQUENCE [LARGE SCALE GENOMIC DNA]</scope>
    <source>
        <strain evidence="2 3">BYS180W</strain>
    </source>
</reference>
<sequence>MKARTRLLARGSLVLLWLFTGLVSLWELHGQSLALLRAAHTPAVFELPLVVAGALLDILLGLALLCWHRRSVYLACGLAMLLMTLVATFMLPGLWLHPLGPLSKNVVVAALLLLLFDDASQTFPPPATAS</sequence>